<dbReference type="OrthoDB" id="6766953at2"/>
<feature type="signal peptide" evidence="1">
    <location>
        <begin position="1"/>
        <end position="24"/>
    </location>
</feature>
<gene>
    <name evidence="2" type="ORF">SAMN05444352_101334</name>
</gene>
<dbReference type="Proteomes" id="UP000198407">
    <property type="component" value="Unassembled WGS sequence"/>
</dbReference>
<name>A0A239ABA9_9PSED</name>
<sequence>MRGPFWRRCLALLCLYLAAQPGWALTGPELALRLNQSWNSTPDRCVDNHSAYYCSGVMLKQVQASDPEPFWTHGPEAVARGAERFDYLRRDITPGPLTQMSGYLFADRFTAIGQDKDYQLQGDDGMNRPPELLVRNWNATPPGQLPIVAVYHDVRQPGGLVAALRDQRAWFQATGEWLPVLRLDSSDGQTPFGFDLREQVYIGYQVAARLNQRYQDDAAACPGGEASHYCNGVLIRGTVPGPPPSWNPKPNAIADKGVSFSYLRKDLGSRRIYYAQGFIVRELNYPAVHPLTLRCEYAGDAGTGAPDRCRPDCSLKGIHTLDDYRRHYPNNTYARDCSLGPSAQAFHLNNQVRFNQNWTATNWNELIITPWPLDIPLQLPLEAFFYNWEQPAGVAGAQYIQRDYAQVTGRFLVIVLIDLSAPAGSVFSFDPAVQALP</sequence>
<organism evidence="2 3">
    <name type="scientific">Pseudomonas japonica</name>
    <dbReference type="NCBI Taxonomy" id="256466"/>
    <lineage>
        <taxon>Bacteria</taxon>
        <taxon>Pseudomonadati</taxon>
        <taxon>Pseudomonadota</taxon>
        <taxon>Gammaproteobacteria</taxon>
        <taxon>Pseudomonadales</taxon>
        <taxon>Pseudomonadaceae</taxon>
        <taxon>Pseudomonas</taxon>
    </lineage>
</organism>
<evidence type="ECO:0000313" key="2">
    <source>
        <dbReference type="EMBL" id="SNR92829.1"/>
    </source>
</evidence>
<keyword evidence="3" id="KW-1185">Reference proteome</keyword>
<keyword evidence="1" id="KW-0732">Signal</keyword>
<evidence type="ECO:0000313" key="3">
    <source>
        <dbReference type="Proteomes" id="UP000198407"/>
    </source>
</evidence>
<reference evidence="3" key="1">
    <citation type="submission" date="2017-06" db="EMBL/GenBank/DDBJ databases">
        <authorList>
            <person name="Varghese N."/>
            <person name="Submissions S."/>
        </authorList>
    </citation>
    <scope>NUCLEOTIDE SEQUENCE [LARGE SCALE GENOMIC DNA]</scope>
    <source>
        <strain evidence="3">DSM 22348</strain>
    </source>
</reference>
<evidence type="ECO:0000256" key="1">
    <source>
        <dbReference type="SAM" id="SignalP"/>
    </source>
</evidence>
<dbReference type="AlphaFoldDB" id="A0A239ABA9"/>
<dbReference type="EMBL" id="FZOL01000001">
    <property type="protein sequence ID" value="SNR92829.1"/>
    <property type="molecule type" value="Genomic_DNA"/>
</dbReference>
<protein>
    <recommendedName>
        <fullName evidence="4">Halovibrin HvnC</fullName>
    </recommendedName>
</protein>
<dbReference type="RefSeq" id="WP_042122666.1">
    <property type="nucleotide sequence ID" value="NZ_FZOL01000001.1"/>
</dbReference>
<accession>A0A239ABA9</accession>
<evidence type="ECO:0008006" key="4">
    <source>
        <dbReference type="Google" id="ProtNLM"/>
    </source>
</evidence>
<feature type="chain" id="PRO_5011228174" description="Halovibrin HvnC" evidence="1">
    <location>
        <begin position="25"/>
        <end position="437"/>
    </location>
</feature>
<proteinExistence type="predicted"/>
<dbReference type="STRING" id="1215104.GCA_000730585_04186"/>